<dbReference type="Proteomes" id="UP000266861">
    <property type="component" value="Unassembled WGS sequence"/>
</dbReference>
<reference evidence="1 2" key="1">
    <citation type="submission" date="2018-08" db="EMBL/GenBank/DDBJ databases">
        <title>Genome and evolution of the arbuscular mycorrhizal fungus Diversispora epigaea (formerly Glomus versiforme) and its bacterial endosymbionts.</title>
        <authorList>
            <person name="Sun X."/>
            <person name="Fei Z."/>
            <person name="Harrison M."/>
        </authorList>
    </citation>
    <scope>NUCLEOTIDE SEQUENCE [LARGE SCALE GENOMIC DNA]</scope>
    <source>
        <strain evidence="1 2">IT104</strain>
    </source>
</reference>
<dbReference type="EMBL" id="PQFF01000078">
    <property type="protein sequence ID" value="RHZ84389.1"/>
    <property type="molecule type" value="Genomic_DNA"/>
</dbReference>
<comment type="caution">
    <text evidence="1">The sequence shown here is derived from an EMBL/GenBank/DDBJ whole genome shotgun (WGS) entry which is preliminary data.</text>
</comment>
<sequence length="165" mass="19381">MSNLCIFPPSIGFRFLFIRPVKEFNEEVSEIILDINNMSLDNLYEFEEYKKYNSDISLILQPNIIQDSEIFEEILNFEEPENPELIEEMLQNQSNEELRNSDIEELEIEINKFPNEVFTNLITLVTKHNLNNKAGNTIIKFFNKHSNVSVSLLSKNIVIGQRYMD</sequence>
<evidence type="ECO:0000313" key="1">
    <source>
        <dbReference type="EMBL" id="RHZ84389.1"/>
    </source>
</evidence>
<organism evidence="1 2">
    <name type="scientific">Diversispora epigaea</name>
    <dbReference type="NCBI Taxonomy" id="1348612"/>
    <lineage>
        <taxon>Eukaryota</taxon>
        <taxon>Fungi</taxon>
        <taxon>Fungi incertae sedis</taxon>
        <taxon>Mucoromycota</taxon>
        <taxon>Glomeromycotina</taxon>
        <taxon>Glomeromycetes</taxon>
        <taxon>Diversisporales</taxon>
        <taxon>Diversisporaceae</taxon>
        <taxon>Diversispora</taxon>
    </lineage>
</organism>
<gene>
    <name evidence="1" type="ORF">Glove_82g48</name>
</gene>
<protein>
    <submittedName>
        <fullName evidence="1">Uncharacterized protein</fullName>
    </submittedName>
</protein>
<proteinExistence type="predicted"/>
<name>A0A397J7S2_9GLOM</name>
<dbReference type="OrthoDB" id="2443107at2759"/>
<keyword evidence="2" id="KW-1185">Reference proteome</keyword>
<evidence type="ECO:0000313" key="2">
    <source>
        <dbReference type="Proteomes" id="UP000266861"/>
    </source>
</evidence>
<accession>A0A397J7S2</accession>
<dbReference type="AlphaFoldDB" id="A0A397J7S2"/>